<evidence type="ECO:0000313" key="10">
    <source>
        <dbReference type="Proteomes" id="UP000231203"/>
    </source>
</evidence>
<dbReference type="InterPro" id="IPR051906">
    <property type="entry name" value="TolC-like"/>
</dbReference>
<dbReference type="Gene3D" id="1.20.1600.10">
    <property type="entry name" value="Outer membrane efflux proteins (OEP)"/>
    <property type="match status" value="1"/>
</dbReference>
<evidence type="ECO:0000256" key="7">
    <source>
        <dbReference type="ARBA" id="ARBA00023237"/>
    </source>
</evidence>
<evidence type="ECO:0000256" key="6">
    <source>
        <dbReference type="ARBA" id="ARBA00023136"/>
    </source>
</evidence>
<dbReference type="PANTHER" id="PTHR30026:SF20">
    <property type="entry name" value="OUTER MEMBRANE PROTEIN TOLC"/>
    <property type="match status" value="1"/>
</dbReference>
<evidence type="ECO:0000256" key="5">
    <source>
        <dbReference type="ARBA" id="ARBA00022692"/>
    </source>
</evidence>
<keyword evidence="5" id="KW-0812">Transmembrane</keyword>
<dbReference type="GO" id="GO:0015562">
    <property type="term" value="F:efflux transmembrane transporter activity"/>
    <property type="evidence" value="ECO:0007669"/>
    <property type="project" value="InterPro"/>
</dbReference>
<comment type="similarity">
    <text evidence="2">Belongs to the outer membrane factor (OMF) (TC 1.B.17) family.</text>
</comment>
<dbReference type="SUPFAM" id="SSF56954">
    <property type="entry name" value="Outer membrane efflux proteins (OEP)"/>
    <property type="match status" value="1"/>
</dbReference>
<accession>A0A2G6MU34</accession>
<dbReference type="EMBL" id="PDTI01000004">
    <property type="protein sequence ID" value="PIE63472.1"/>
    <property type="molecule type" value="Genomic_DNA"/>
</dbReference>
<keyword evidence="8" id="KW-0175">Coiled coil</keyword>
<keyword evidence="7" id="KW-0998">Cell outer membrane</keyword>
<keyword evidence="6" id="KW-0472">Membrane</keyword>
<dbReference type="GO" id="GO:0015288">
    <property type="term" value="F:porin activity"/>
    <property type="evidence" value="ECO:0007669"/>
    <property type="project" value="TreeGrafter"/>
</dbReference>
<organism evidence="9 10">
    <name type="scientific">Desulfobacter postgatei</name>
    <dbReference type="NCBI Taxonomy" id="2293"/>
    <lineage>
        <taxon>Bacteria</taxon>
        <taxon>Pseudomonadati</taxon>
        <taxon>Thermodesulfobacteriota</taxon>
        <taxon>Desulfobacteria</taxon>
        <taxon>Desulfobacterales</taxon>
        <taxon>Desulfobacteraceae</taxon>
        <taxon>Desulfobacter</taxon>
    </lineage>
</organism>
<dbReference type="AlphaFoldDB" id="A0A2G6MU34"/>
<sequence>MLKINKIHVCIQVLLLLVFGFSAQGICEQPSYTLKQLCQMANENAETIQIAREQTFIAEQDKNRARSVLIPAATLYGSYLNYKNDDAYTPDVNTLGAKLTHSFTLNGRELIAYKVSKHGIEKAKFSEQAIRSDYIFQVAQAYIQTLNLKRLVQVADAEVKRLGNYRDSVNEKLTVGSVTKTALYRAQAELSKAKTNKIVALNNVQRSKAGIVRLTGIPDDFSISPGGTKDIENFSITLEEIKSKALENRYEIKEAKKDVEIAKRNMAYEKGAYWPRLELEGGYREKDITYDTGIGTQGEYDTEELYIQAQLVFTLYDGGLRKAQVRQALAKQRQAELALANEEKAIILESKQSFLEFNTAKSTLINLADEVKSAQENFNAVQMQFKYGMADSIDIMDANTLLVDSQRRRSNARSSFYLSILKIIYTQGDILNYVVTAGRYPNGLFWPDLIL</sequence>
<name>A0A2G6MU34_9BACT</name>
<dbReference type="InterPro" id="IPR003423">
    <property type="entry name" value="OMP_efflux"/>
</dbReference>
<evidence type="ECO:0000256" key="3">
    <source>
        <dbReference type="ARBA" id="ARBA00022448"/>
    </source>
</evidence>
<evidence type="ECO:0000256" key="1">
    <source>
        <dbReference type="ARBA" id="ARBA00004442"/>
    </source>
</evidence>
<evidence type="ECO:0000313" key="9">
    <source>
        <dbReference type="EMBL" id="PIE63472.1"/>
    </source>
</evidence>
<dbReference type="GO" id="GO:0009279">
    <property type="term" value="C:cell outer membrane"/>
    <property type="evidence" value="ECO:0007669"/>
    <property type="project" value="UniProtKB-SubCell"/>
</dbReference>
<proteinExistence type="inferred from homology"/>
<comment type="subcellular location">
    <subcellularLocation>
        <location evidence="1">Cell outer membrane</location>
    </subcellularLocation>
</comment>
<comment type="caution">
    <text evidence="9">The sequence shown here is derived from an EMBL/GenBank/DDBJ whole genome shotgun (WGS) entry which is preliminary data.</text>
</comment>
<feature type="coiled-coil region" evidence="8">
    <location>
        <begin position="325"/>
        <end position="384"/>
    </location>
</feature>
<dbReference type="PANTHER" id="PTHR30026">
    <property type="entry name" value="OUTER MEMBRANE PROTEIN TOLC"/>
    <property type="match status" value="1"/>
</dbReference>
<reference evidence="9 10" key="1">
    <citation type="submission" date="2017-10" db="EMBL/GenBank/DDBJ databases">
        <title>Novel microbial diversity and functional potential in the marine mammal oral microbiome.</title>
        <authorList>
            <person name="Dudek N.K."/>
            <person name="Sun C.L."/>
            <person name="Burstein D."/>
            <person name="Kantor R.S."/>
            <person name="Aliaga Goltsman D.S."/>
            <person name="Bik E.M."/>
            <person name="Thomas B.C."/>
            <person name="Banfield J.F."/>
            <person name="Relman D.A."/>
        </authorList>
    </citation>
    <scope>NUCLEOTIDE SEQUENCE [LARGE SCALE GENOMIC DNA]</scope>
    <source>
        <strain evidence="9">DOLJORAL78_47_202</strain>
    </source>
</reference>
<evidence type="ECO:0000256" key="4">
    <source>
        <dbReference type="ARBA" id="ARBA00022452"/>
    </source>
</evidence>
<keyword evidence="4" id="KW-1134">Transmembrane beta strand</keyword>
<evidence type="ECO:0000256" key="2">
    <source>
        <dbReference type="ARBA" id="ARBA00007613"/>
    </source>
</evidence>
<dbReference type="GO" id="GO:1990281">
    <property type="term" value="C:efflux pump complex"/>
    <property type="evidence" value="ECO:0007669"/>
    <property type="project" value="TreeGrafter"/>
</dbReference>
<protein>
    <submittedName>
        <fullName evidence="9">Uncharacterized protein</fullName>
    </submittedName>
</protein>
<dbReference type="Pfam" id="PF02321">
    <property type="entry name" value="OEP"/>
    <property type="match status" value="2"/>
</dbReference>
<keyword evidence="3" id="KW-0813">Transport</keyword>
<gene>
    <name evidence="9" type="ORF">CSA25_00220</name>
</gene>
<evidence type="ECO:0000256" key="8">
    <source>
        <dbReference type="SAM" id="Coils"/>
    </source>
</evidence>
<dbReference type="Proteomes" id="UP000231203">
    <property type="component" value="Unassembled WGS sequence"/>
</dbReference>